<dbReference type="STRING" id="98765.A0A2R6S4U0"/>
<dbReference type="AlphaFoldDB" id="A0A2R6S4U0"/>
<protein>
    <submittedName>
        <fullName evidence="7">Uncharacterized protein</fullName>
    </submittedName>
</protein>
<evidence type="ECO:0000256" key="3">
    <source>
        <dbReference type="ARBA" id="ARBA00022989"/>
    </source>
</evidence>
<feature type="region of interest" description="Disordered" evidence="5">
    <location>
        <begin position="361"/>
        <end position="383"/>
    </location>
</feature>
<evidence type="ECO:0000256" key="4">
    <source>
        <dbReference type="ARBA" id="ARBA00023136"/>
    </source>
</evidence>
<proteinExistence type="predicted"/>
<accession>A0A2R6S4U0</accession>
<gene>
    <name evidence="7" type="ORF">PHLCEN_2v903</name>
</gene>
<evidence type="ECO:0000256" key="2">
    <source>
        <dbReference type="ARBA" id="ARBA00022692"/>
    </source>
</evidence>
<name>A0A2R6S4U0_9APHY</name>
<dbReference type="OrthoDB" id="5817083at2759"/>
<dbReference type="Proteomes" id="UP000186601">
    <property type="component" value="Unassembled WGS sequence"/>
</dbReference>
<keyword evidence="2 6" id="KW-0812">Transmembrane</keyword>
<organism evidence="7 8">
    <name type="scientific">Hermanssonia centrifuga</name>
    <dbReference type="NCBI Taxonomy" id="98765"/>
    <lineage>
        <taxon>Eukaryota</taxon>
        <taxon>Fungi</taxon>
        <taxon>Dikarya</taxon>
        <taxon>Basidiomycota</taxon>
        <taxon>Agaricomycotina</taxon>
        <taxon>Agaricomycetes</taxon>
        <taxon>Polyporales</taxon>
        <taxon>Meruliaceae</taxon>
        <taxon>Hermanssonia</taxon>
    </lineage>
</organism>
<evidence type="ECO:0000256" key="6">
    <source>
        <dbReference type="SAM" id="Phobius"/>
    </source>
</evidence>
<dbReference type="EMBL" id="MLYV02000069">
    <property type="protein sequence ID" value="PSS37265.1"/>
    <property type="molecule type" value="Genomic_DNA"/>
</dbReference>
<comment type="subcellular location">
    <subcellularLocation>
        <location evidence="1">Membrane</location>
        <topology evidence="1">Multi-pass membrane protein</topology>
    </subcellularLocation>
</comment>
<keyword evidence="3 6" id="KW-1133">Transmembrane helix</keyword>
<comment type="caution">
    <text evidence="7">The sequence shown here is derived from an EMBL/GenBank/DDBJ whole genome shotgun (WGS) entry which is preliminary data.</text>
</comment>
<evidence type="ECO:0000256" key="5">
    <source>
        <dbReference type="SAM" id="MobiDB-lite"/>
    </source>
</evidence>
<keyword evidence="4 6" id="KW-0472">Membrane</keyword>
<evidence type="ECO:0000313" key="7">
    <source>
        <dbReference type="EMBL" id="PSS37265.1"/>
    </source>
</evidence>
<feature type="compositionally biased region" description="Low complexity" evidence="5">
    <location>
        <begin position="361"/>
        <end position="376"/>
    </location>
</feature>
<sequence>MFTGYGLFALEQFIGRDMYTLMLPEDPSNWPWHAFLDLPLIPICLIMSRTRLLSSIPLLPLFLAWPGSELPNWGKGQASVLAVTGPYAFQPLLRWPPSPLMFTILFPVVHNLYRKMLKRLRHWVMGAQPADHGPVRRLEWAMDENGPAQLRVRIDANVIPAGQQRRGQRQEAQAGMLQDEDGDLLEDEEDINEVDNAVAAEQTIRLTGASMGRFIGGALMIPTISKWMGSILFYLSKRSTLLRKFLAVRPPLTLGQIFKTQWIGGFTPDQNAGLLTKVGSYIAVVFNTIFGGTKVWAEADPVWWRNTVGLGIFVVAKDCLNLLHVYLTKREIESRHVKSRSFAGVDTKELDLIGSAQVDVPTKTPETATTETVAETSAGVVPK</sequence>
<dbReference type="PANTHER" id="PTHR46283">
    <property type="entry name" value="E3 UBIQUITIN-PROTEIN LIGASE MARCH5"/>
    <property type="match status" value="1"/>
</dbReference>
<evidence type="ECO:0000313" key="8">
    <source>
        <dbReference type="Proteomes" id="UP000186601"/>
    </source>
</evidence>
<keyword evidence="8" id="KW-1185">Reference proteome</keyword>
<feature type="transmembrane region" description="Helical" evidence="6">
    <location>
        <begin position="214"/>
        <end position="235"/>
    </location>
</feature>
<reference evidence="7 8" key="1">
    <citation type="submission" date="2018-02" db="EMBL/GenBank/DDBJ databases">
        <title>Genome sequence of the basidiomycete white-rot fungus Phlebia centrifuga.</title>
        <authorList>
            <person name="Granchi Z."/>
            <person name="Peng M."/>
            <person name="de Vries R.P."/>
            <person name="Hilden K."/>
            <person name="Makela M.R."/>
            <person name="Grigoriev I."/>
            <person name="Riley R."/>
        </authorList>
    </citation>
    <scope>NUCLEOTIDE SEQUENCE [LARGE SCALE GENOMIC DNA]</scope>
    <source>
        <strain evidence="7 8">FBCC195</strain>
    </source>
</reference>
<evidence type="ECO:0000256" key="1">
    <source>
        <dbReference type="ARBA" id="ARBA00004141"/>
    </source>
</evidence>
<dbReference type="GO" id="GO:0016020">
    <property type="term" value="C:membrane"/>
    <property type="evidence" value="ECO:0007669"/>
    <property type="project" value="UniProtKB-SubCell"/>
</dbReference>